<accession>A0A8X9A5N5</accession>
<feature type="transmembrane region" description="Helical" evidence="1">
    <location>
        <begin position="137"/>
        <end position="154"/>
    </location>
</feature>
<keyword evidence="1" id="KW-0812">Transmembrane</keyword>
<protein>
    <submittedName>
        <fullName evidence="2">Uncharacterized protein</fullName>
    </submittedName>
</protein>
<dbReference type="InterPro" id="IPR039859">
    <property type="entry name" value="PFA4/ZDH16/20/ERF2-like"/>
</dbReference>
<dbReference type="Proteomes" id="UP000298416">
    <property type="component" value="Unassembled WGS sequence"/>
</dbReference>
<reference evidence="2" key="1">
    <citation type="submission" date="2018-01" db="EMBL/GenBank/DDBJ databases">
        <authorList>
            <person name="Mao J.F."/>
        </authorList>
    </citation>
    <scope>NUCLEOTIDE SEQUENCE</scope>
    <source>
        <strain evidence="2">Huo1</strain>
        <tissue evidence="2">Leaf</tissue>
    </source>
</reference>
<gene>
    <name evidence="2" type="ORF">SASPL_108739</name>
</gene>
<evidence type="ECO:0000256" key="1">
    <source>
        <dbReference type="SAM" id="Phobius"/>
    </source>
</evidence>
<organism evidence="2">
    <name type="scientific">Salvia splendens</name>
    <name type="common">Scarlet sage</name>
    <dbReference type="NCBI Taxonomy" id="180675"/>
    <lineage>
        <taxon>Eukaryota</taxon>
        <taxon>Viridiplantae</taxon>
        <taxon>Streptophyta</taxon>
        <taxon>Embryophyta</taxon>
        <taxon>Tracheophyta</taxon>
        <taxon>Spermatophyta</taxon>
        <taxon>Magnoliopsida</taxon>
        <taxon>eudicotyledons</taxon>
        <taxon>Gunneridae</taxon>
        <taxon>Pentapetalae</taxon>
        <taxon>asterids</taxon>
        <taxon>lamiids</taxon>
        <taxon>Lamiales</taxon>
        <taxon>Lamiaceae</taxon>
        <taxon>Nepetoideae</taxon>
        <taxon>Mentheae</taxon>
        <taxon>Salviinae</taxon>
        <taxon>Salvia</taxon>
        <taxon>Salvia subgen. Calosphace</taxon>
        <taxon>core Calosphace</taxon>
    </lineage>
</organism>
<feature type="transmembrane region" description="Helical" evidence="1">
    <location>
        <begin position="94"/>
        <end position="116"/>
    </location>
</feature>
<dbReference type="EMBL" id="PNBA02000003">
    <property type="protein sequence ID" value="KAG6430667.1"/>
    <property type="molecule type" value="Genomic_DNA"/>
</dbReference>
<dbReference type="AlphaFoldDB" id="A0A8X9A5N5"/>
<name>A0A8X9A5N5_SALSN</name>
<comment type="caution">
    <text evidence="2">The sequence shown here is derived from an EMBL/GenBank/DDBJ whole genome shotgun (WGS) entry which is preliminary data.</text>
</comment>
<evidence type="ECO:0000313" key="3">
    <source>
        <dbReference type="Proteomes" id="UP000298416"/>
    </source>
</evidence>
<keyword evidence="1" id="KW-0472">Membrane</keyword>
<evidence type="ECO:0000313" key="2">
    <source>
        <dbReference type="EMBL" id="KAG6430667.1"/>
    </source>
</evidence>
<proteinExistence type="predicted"/>
<dbReference type="PANTHER" id="PTHR12246">
    <property type="entry name" value="PALMITOYLTRANSFERASE ZDHHC16"/>
    <property type="match status" value="1"/>
</dbReference>
<keyword evidence="3" id="KW-1185">Reference proteome</keyword>
<keyword evidence="1" id="KW-1133">Transmembrane helix</keyword>
<dbReference type="GO" id="GO:0016409">
    <property type="term" value="F:palmitoyltransferase activity"/>
    <property type="evidence" value="ECO:0007669"/>
    <property type="project" value="InterPro"/>
</dbReference>
<sequence>MNNCVGHATYKIFFVFVFYAVLSCIYSLVCSAVTFVLLIGSATVDSHQDAEDSSRIIHVITFNFYHEGVRAMWLAEKGGHLYSHPYDIGTFDNLTAVSVLFLSLVFCFNTFVNFFLANSKNILFAKPNCHRFWVQKFCAGYAPVQGMLALAFVLKPSMMLSWDCRLQIEDEFVTLGFVSCLFPPSGVGSLSFPPLPTR</sequence>
<reference evidence="2" key="2">
    <citation type="submission" date="2020-08" db="EMBL/GenBank/DDBJ databases">
        <title>Plant Genome Project.</title>
        <authorList>
            <person name="Zhang R.-G."/>
        </authorList>
    </citation>
    <scope>NUCLEOTIDE SEQUENCE</scope>
    <source>
        <strain evidence="2">Huo1</strain>
        <tissue evidence="2">Leaf</tissue>
    </source>
</reference>
<feature type="transmembrane region" description="Helical" evidence="1">
    <location>
        <begin position="12"/>
        <end position="39"/>
    </location>
</feature>